<organism evidence="1 2">
    <name type="scientific">Penicillium argentinense</name>
    <dbReference type="NCBI Taxonomy" id="1131581"/>
    <lineage>
        <taxon>Eukaryota</taxon>
        <taxon>Fungi</taxon>
        <taxon>Dikarya</taxon>
        <taxon>Ascomycota</taxon>
        <taxon>Pezizomycotina</taxon>
        <taxon>Eurotiomycetes</taxon>
        <taxon>Eurotiomycetidae</taxon>
        <taxon>Eurotiales</taxon>
        <taxon>Aspergillaceae</taxon>
        <taxon>Penicillium</taxon>
    </lineage>
</organism>
<name>A0A9W9JYA8_9EURO</name>
<proteinExistence type="predicted"/>
<dbReference type="AlphaFoldDB" id="A0A9W9JYA8"/>
<evidence type="ECO:0000313" key="1">
    <source>
        <dbReference type="EMBL" id="KAJ5085831.1"/>
    </source>
</evidence>
<comment type="caution">
    <text evidence="1">The sequence shown here is derived from an EMBL/GenBank/DDBJ whole genome shotgun (WGS) entry which is preliminary data.</text>
</comment>
<dbReference type="EMBL" id="JAPQKI010000010">
    <property type="protein sequence ID" value="KAJ5085831.1"/>
    <property type="molecule type" value="Genomic_DNA"/>
</dbReference>
<reference evidence="1" key="1">
    <citation type="submission" date="2022-11" db="EMBL/GenBank/DDBJ databases">
        <authorList>
            <person name="Petersen C."/>
        </authorList>
    </citation>
    <scope>NUCLEOTIDE SEQUENCE</scope>
    <source>
        <strain evidence="1">IBT 30761</strain>
    </source>
</reference>
<accession>A0A9W9JYA8</accession>
<sequence>MTTRGLSTPDSLPTFRENRYRRGEAFILASILAVALDLFLLEPHELGANQRLDNFVPLEIDLSSTTVSQLGCFLVESVFDIVSDQAQPTISYNYELFEGFVKGILASLVTNDGFFNCPTLSFVRPGENTARSSHGSQSSQGFLINVTILALASSLTLQSSERQGRVISRGR</sequence>
<reference evidence="1" key="2">
    <citation type="journal article" date="2023" name="IMA Fungus">
        <title>Comparative genomic study of the Penicillium genus elucidates a diverse pangenome and 15 lateral gene transfer events.</title>
        <authorList>
            <person name="Petersen C."/>
            <person name="Sorensen T."/>
            <person name="Nielsen M.R."/>
            <person name="Sondergaard T.E."/>
            <person name="Sorensen J.L."/>
            <person name="Fitzpatrick D.A."/>
            <person name="Frisvad J.C."/>
            <person name="Nielsen K.L."/>
        </authorList>
    </citation>
    <scope>NUCLEOTIDE SEQUENCE</scope>
    <source>
        <strain evidence="1">IBT 30761</strain>
    </source>
</reference>
<dbReference type="GeneID" id="81362072"/>
<dbReference type="Proteomes" id="UP001149074">
    <property type="component" value="Unassembled WGS sequence"/>
</dbReference>
<keyword evidence="2" id="KW-1185">Reference proteome</keyword>
<evidence type="ECO:0000313" key="2">
    <source>
        <dbReference type="Proteomes" id="UP001149074"/>
    </source>
</evidence>
<dbReference type="OrthoDB" id="407298at2759"/>
<dbReference type="RefSeq" id="XP_056470509.1">
    <property type="nucleotide sequence ID" value="XM_056623093.1"/>
</dbReference>
<gene>
    <name evidence="1" type="ORF">N7532_010602</name>
</gene>
<protein>
    <submittedName>
        <fullName evidence="1">Uncharacterized protein</fullName>
    </submittedName>
</protein>